<evidence type="ECO:0000313" key="3">
    <source>
        <dbReference type="Proteomes" id="UP000243937"/>
    </source>
</evidence>
<evidence type="ECO:0000313" key="2">
    <source>
        <dbReference type="EMBL" id="ART83170.1"/>
    </source>
</evidence>
<feature type="region of interest" description="Disordered" evidence="1">
    <location>
        <begin position="69"/>
        <end position="88"/>
    </location>
</feature>
<sequence>MSPINIEIGGTAGTAYSAYWRVENAGKIQEYHQAQGQVPAKLSYHGDAISGTVTLLNAGQLTLTVEKNGSRSRSVTQGKGSTLQFSVR</sequence>
<reference evidence="2 3" key="1">
    <citation type="journal article" date="2014" name="Int. J. Syst. Evol. Microbiol.">
        <title>Oceanisphaera profunda sp. nov., a marine bacterium isolated from deep-sea sediment, and emended description of the genus Oceanisphaera.</title>
        <authorList>
            <person name="Xu Z."/>
            <person name="Zhang X.Y."/>
            <person name="Su H.N."/>
            <person name="Yu Z.C."/>
            <person name="Liu C."/>
            <person name="Li H."/>
            <person name="Chen X.L."/>
            <person name="Song X.Y."/>
            <person name="Xie B.B."/>
            <person name="Qin Q.L."/>
            <person name="Zhou B.C."/>
            <person name="Shi M."/>
            <person name="Huang Y."/>
            <person name="Zhang Y.Z."/>
        </authorList>
    </citation>
    <scope>NUCLEOTIDE SEQUENCE [LARGE SCALE GENOMIC DNA]</scope>
    <source>
        <strain evidence="2 3">SM1222</strain>
    </source>
</reference>
<name>A0A1Y0D6L8_9GAMM</name>
<evidence type="ECO:0000256" key="1">
    <source>
        <dbReference type="SAM" id="MobiDB-lite"/>
    </source>
</evidence>
<gene>
    <name evidence="2" type="ORF">CBP31_11550</name>
</gene>
<proteinExistence type="predicted"/>
<dbReference type="KEGG" id="opf:CBP31_11550"/>
<keyword evidence="3" id="KW-1185">Reference proteome</keyword>
<dbReference type="RefSeq" id="WP_087037417.1">
    <property type="nucleotide sequence ID" value="NZ_CP021377.1"/>
</dbReference>
<dbReference type="OrthoDB" id="6169321at2"/>
<dbReference type="Proteomes" id="UP000243937">
    <property type="component" value="Chromosome"/>
</dbReference>
<dbReference type="AlphaFoldDB" id="A0A1Y0D6L8"/>
<dbReference type="EMBL" id="CP021377">
    <property type="protein sequence ID" value="ART83170.1"/>
    <property type="molecule type" value="Genomic_DNA"/>
</dbReference>
<protein>
    <submittedName>
        <fullName evidence="2">Uncharacterized protein</fullName>
    </submittedName>
</protein>
<organism evidence="2 3">
    <name type="scientific">Oceanisphaera profunda</name>
    <dbReference type="NCBI Taxonomy" id="1416627"/>
    <lineage>
        <taxon>Bacteria</taxon>
        <taxon>Pseudomonadati</taxon>
        <taxon>Pseudomonadota</taxon>
        <taxon>Gammaproteobacteria</taxon>
        <taxon>Aeromonadales</taxon>
        <taxon>Aeromonadaceae</taxon>
        <taxon>Oceanisphaera</taxon>
    </lineage>
</organism>
<accession>A0A1Y0D6L8</accession>